<dbReference type="PANTHER" id="PTHR47199:SF2">
    <property type="entry name" value="PHOTOSYSTEM II STABILITY_ASSEMBLY FACTOR HCF136, CHLOROPLASTIC"/>
    <property type="match status" value="1"/>
</dbReference>
<dbReference type="GO" id="GO:0015979">
    <property type="term" value="P:photosynthesis"/>
    <property type="evidence" value="ECO:0007669"/>
    <property type="project" value="UniProtKB-KW"/>
</dbReference>
<keyword evidence="6" id="KW-1185">Reference proteome</keyword>
<keyword evidence="3" id="KW-0732">Signal</keyword>
<feature type="domain" description="Photosynthesis system II assembly factor Ycf48/Hcf136-like" evidence="4">
    <location>
        <begin position="128"/>
        <end position="267"/>
    </location>
</feature>
<dbReference type="AlphaFoldDB" id="A0A8F9TXV1"/>
<dbReference type="SUPFAM" id="SSF50939">
    <property type="entry name" value="Sialidases"/>
    <property type="match status" value="1"/>
</dbReference>
<evidence type="ECO:0000256" key="3">
    <source>
        <dbReference type="SAM" id="SignalP"/>
    </source>
</evidence>
<dbReference type="PANTHER" id="PTHR47199">
    <property type="entry name" value="PHOTOSYSTEM II STABILITY/ASSEMBLY FACTOR HCF136, CHLOROPLASTIC"/>
    <property type="match status" value="1"/>
</dbReference>
<sequence length="323" mass="34528">MGPASSLPRPRATFFRRGLARLVARWFPLLLLTVSSWAANDAPPPRDLLLSAAIARGQVFAVGERGLLYRSPDSGRHWTSVPSPTSATLTAIAFAPDETHGWAVGHDGVILGTTDAGVSWRVVYRTASVESSFLDVCVLDATHIFAVGAYGLFVEKHPGVPDWTVRRLIDDDDHFNRLARSPAGTLYLAGERGTLLRSRDAGASWQRLRSPYDGSFFGVLPLGGSTLLIYGLSGRLFRSADDGDTWQRIPTNASALLATAVRLPDGAIFLAGQAPVWLVSRDDGRSVSSCSPPATMAVAQLLLAPDGTLLAFGESGAQPLRLP</sequence>
<gene>
    <name evidence="5" type="ORF">K0B96_05830</name>
</gene>
<evidence type="ECO:0000313" key="5">
    <source>
        <dbReference type="EMBL" id="QYM80135.1"/>
    </source>
</evidence>
<organism evidence="5 6">
    <name type="scientific">Horticoccus luteus</name>
    <dbReference type="NCBI Taxonomy" id="2862869"/>
    <lineage>
        <taxon>Bacteria</taxon>
        <taxon>Pseudomonadati</taxon>
        <taxon>Verrucomicrobiota</taxon>
        <taxon>Opitutia</taxon>
        <taxon>Opitutales</taxon>
        <taxon>Opitutaceae</taxon>
        <taxon>Horticoccus</taxon>
    </lineage>
</organism>
<dbReference type="GO" id="GO:0009523">
    <property type="term" value="C:photosystem II"/>
    <property type="evidence" value="ECO:0007669"/>
    <property type="project" value="UniProtKB-KW"/>
</dbReference>
<dbReference type="KEGG" id="ole:K0B96_05830"/>
<feature type="chain" id="PRO_5034532650" description="Photosynthesis system II assembly factor Ycf48/Hcf136-like domain-containing protein" evidence="3">
    <location>
        <begin position="39"/>
        <end position="323"/>
    </location>
</feature>
<protein>
    <recommendedName>
        <fullName evidence="4">Photosynthesis system II assembly factor Ycf48/Hcf136-like domain-containing protein</fullName>
    </recommendedName>
</protein>
<feature type="domain" description="Photosynthesis system II assembly factor Ycf48/Hcf136-like" evidence="4">
    <location>
        <begin position="76"/>
        <end position="122"/>
    </location>
</feature>
<dbReference type="Pfam" id="PF14870">
    <property type="entry name" value="PSII_BNR"/>
    <property type="match status" value="2"/>
</dbReference>
<feature type="signal peptide" evidence="3">
    <location>
        <begin position="1"/>
        <end position="38"/>
    </location>
</feature>
<dbReference type="EMBL" id="CP080507">
    <property type="protein sequence ID" value="QYM80135.1"/>
    <property type="molecule type" value="Genomic_DNA"/>
</dbReference>
<dbReference type="Proteomes" id="UP000825051">
    <property type="component" value="Chromosome"/>
</dbReference>
<evidence type="ECO:0000256" key="2">
    <source>
        <dbReference type="ARBA" id="ARBA00023276"/>
    </source>
</evidence>
<dbReference type="InterPro" id="IPR015943">
    <property type="entry name" value="WD40/YVTN_repeat-like_dom_sf"/>
</dbReference>
<name>A0A8F9TXV1_9BACT</name>
<dbReference type="RefSeq" id="WP_220164879.1">
    <property type="nucleotide sequence ID" value="NZ_CP080507.1"/>
</dbReference>
<evidence type="ECO:0000313" key="6">
    <source>
        <dbReference type="Proteomes" id="UP000825051"/>
    </source>
</evidence>
<reference evidence="5" key="1">
    <citation type="submission" date="2021-08" db="EMBL/GenBank/DDBJ databases">
        <title>Genome of a novel bacterium of the phylum Verrucomicrobia, Oleiharenicola sp. KSB-15.</title>
        <authorList>
            <person name="Chung J.-H."/>
            <person name="Ahn J.-H."/>
            <person name="Yoon Y."/>
            <person name="Kim D.-Y."/>
            <person name="An S.-H."/>
            <person name="Park I."/>
            <person name="Yeon J."/>
        </authorList>
    </citation>
    <scope>NUCLEOTIDE SEQUENCE</scope>
    <source>
        <strain evidence="5">KSB-15</strain>
    </source>
</reference>
<dbReference type="Gene3D" id="2.130.10.10">
    <property type="entry name" value="YVTN repeat-like/Quinoprotein amine dehydrogenase"/>
    <property type="match status" value="2"/>
</dbReference>
<dbReference type="CDD" id="cd15482">
    <property type="entry name" value="Sialidase_non-viral"/>
    <property type="match status" value="1"/>
</dbReference>
<dbReference type="InterPro" id="IPR036278">
    <property type="entry name" value="Sialidase_sf"/>
</dbReference>
<dbReference type="InterPro" id="IPR028203">
    <property type="entry name" value="PSII_CF48-like_dom"/>
</dbReference>
<keyword evidence="2" id="KW-0604">Photosystem II</keyword>
<keyword evidence="1" id="KW-0602">Photosynthesis</keyword>
<accession>A0A8F9TXV1</accession>
<evidence type="ECO:0000256" key="1">
    <source>
        <dbReference type="ARBA" id="ARBA00022531"/>
    </source>
</evidence>
<evidence type="ECO:0000259" key="4">
    <source>
        <dbReference type="Pfam" id="PF14870"/>
    </source>
</evidence>
<proteinExistence type="predicted"/>